<reference evidence="2" key="1">
    <citation type="journal article" date="2019" name="Int. J. Syst. Evol. Microbiol.">
        <title>The Global Catalogue of Microorganisms (GCM) 10K type strain sequencing project: providing services to taxonomists for standard genome sequencing and annotation.</title>
        <authorList>
            <consortium name="The Broad Institute Genomics Platform"/>
            <consortium name="The Broad Institute Genome Sequencing Center for Infectious Disease"/>
            <person name="Wu L."/>
            <person name="Ma J."/>
        </authorList>
    </citation>
    <scope>NUCLEOTIDE SEQUENCE [LARGE SCALE GENOMIC DNA]</scope>
    <source>
        <strain evidence="2">JCM 31037</strain>
    </source>
</reference>
<dbReference type="EMBL" id="JBHTMP010000126">
    <property type="protein sequence ID" value="MFD1326163.1"/>
    <property type="molecule type" value="Genomic_DNA"/>
</dbReference>
<proteinExistence type="predicted"/>
<comment type="caution">
    <text evidence="1">The sequence shown here is derived from an EMBL/GenBank/DDBJ whole genome shotgun (WGS) entry which is preliminary data.</text>
</comment>
<dbReference type="RefSeq" id="WP_377579368.1">
    <property type="nucleotide sequence ID" value="NZ_JBHTMP010000126.1"/>
</dbReference>
<evidence type="ECO:0000313" key="1">
    <source>
        <dbReference type="EMBL" id="MFD1326163.1"/>
    </source>
</evidence>
<sequence length="91" mass="10250">MEQFNWTDAALTHLKGVTLTDVADVLYAPASDQLTRRLSTNGRIVMGATESGTFVAVLLIQSSEIADLWNISFARTMTPPEIKEWHRWKTQ</sequence>
<keyword evidence="2" id="KW-1185">Reference proteome</keyword>
<protein>
    <submittedName>
        <fullName evidence="1">Uncharacterized protein</fullName>
    </submittedName>
</protein>
<gene>
    <name evidence="1" type="ORF">ACFQ4H_34305</name>
</gene>
<evidence type="ECO:0000313" key="2">
    <source>
        <dbReference type="Proteomes" id="UP001597260"/>
    </source>
</evidence>
<dbReference type="Proteomes" id="UP001597260">
    <property type="component" value="Unassembled WGS sequence"/>
</dbReference>
<organism evidence="1 2">
    <name type="scientific">Micromonospora sonneratiae</name>
    <dbReference type="NCBI Taxonomy" id="1184706"/>
    <lineage>
        <taxon>Bacteria</taxon>
        <taxon>Bacillati</taxon>
        <taxon>Actinomycetota</taxon>
        <taxon>Actinomycetes</taxon>
        <taxon>Micromonosporales</taxon>
        <taxon>Micromonosporaceae</taxon>
        <taxon>Micromonospora</taxon>
    </lineage>
</organism>
<accession>A0ABW3YNG4</accession>
<name>A0ABW3YNG4_9ACTN</name>